<sequence length="107" mass="11374">VIAVFGCVTADAAVLANSDPLQVAVQPGQASVLLNSGVQPQQPAQPAQPPQQPLVQRQGNLAVNRPPPGLGLFKSTDAPFKDPVELQVVHRITLPLRHPTCNHRIVK</sequence>
<organism evidence="1">
    <name type="scientific">Ornithodoros brasiliensis</name>
    <name type="common">Mouro tick</name>
    <dbReference type="NCBI Taxonomy" id="888526"/>
    <lineage>
        <taxon>Eukaryota</taxon>
        <taxon>Metazoa</taxon>
        <taxon>Ecdysozoa</taxon>
        <taxon>Arthropoda</taxon>
        <taxon>Chelicerata</taxon>
        <taxon>Arachnida</taxon>
        <taxon>Acari</taxon>
        <taxon>Parasitiformes</taxon>
        <taxon>Ixodida</taxon>
        <taxon>Ixodoidea</taxon>
        <taxon>Argasidae</taxon>
        <taxon>Ornithodorinae</taxon>
        <taxon>Ornithodoros</taxon>
    </lineage>
</organism>
<accession>A0A1D2AHW5</accession>
<dbReference type="EMBL" id="GETE01001075">
    <property type="protein sequence ID" value="JAT78794.1"/>
    <property type="molecule type" value="Transcribed_RNA"/>
</dbReference>
<protein>
    <submittedName>
        <fullName evidence="1">Na k atpase isoform a</fullName>
    </submittedName>
</protein>
<proteinExistence type="predicted"/>
<evidence type="ECO:0000313" key="1">
    <source>
        <dbReference type="EMBL" id="JAT78794.1"/>
    </source>
</evidence>
<feature type="non-terminal residue" evidence="1">
    <location>
        <position position="1"/>
    </location>
</feature>
<dbReference type="AlphaFoldDB" id="A0A1D2AHW5"/>
<name>A0A1D2AHW5_ORNBR</name>
<reference evidence="1" key="1">
    <citation type="submission" date="2016-07" db="EMBL/GenBank/DDBJ databases">
        <title>Salivary Glands transcriptome analysis on engorged females of Ornithodoros brasiliensis (Acari:Argasidae).</title>
        <authorList>
            <person name="Simons S.M."/>
            <person name="Carvalho E."/>
            <person name="Junqueira-de-Azevedo I."/>
            <person name="Ho P.L."/>
            <person name="Giovanni D."/>
            <person name="Mendonca R."/>
            <person name="Onofrio V."/>
            <person name="Landulfo G."/>
            <person name="Ramirez D."/>
            <person name="Barros-Battesti D."/>
        </authorList>
    </citation>
    <scope>NUCLEOTIDE SEQUENCE</scope>
    <source>
        <strain evidence="1">Female</strain>
        <tissue evidence="1">Salivary gland</tissue>
    </source>
</reference>